<proteinExistence type="predicted"/>
<gene>
    <name evidence="1" type="ORF">OCU04_009479</name>
</gene>
<dbReference type="EMBL" id="JAPEIS010000011">
    <property type="protein sequence ID" value="KAJ8061678.1"/>
    <property type="molecule type" value="Genomic_DNA"/>
</dbReference>
<reference evidence="1" key="1">
    <citation type="submission" date="2022-11" db="EMBL/GenBank/DDBJ databases">
        <title>Genome Resource of Sclerotinia nivalis Strain SnTB1, a Plant Pathogen Isolated from American Ginseng.</title>
        <authorList>
            <person name="Fan S."/>
        </authorList>
    </citation>
    <scope>NUCLEOTIDE SEQUENCE</scope>
    <source>
        <strain evidence="1">SnTB1</strain>
    </source>
</reference>
<comment type="caution">
    <text evidence="1">The sequence shown here is derived from an EMBL/GenBank/DDBJ whole genome shotgun (WGS) entry which is preliminary data.</text>
</comment>
<evidence type="ECO:0000313" key="1">
    <source>
        <dbReference type="EMBL" id="KAJ8061678.1"/>
    </source>
</evidence>
<sequence>MSECTRLICSGLALFCNAAVHFFAKSLHIFKLPRAPGFGRDPGYRRRYTRKPWEALPKYIYVPNNEGVATGSPTSPTPKSYSCSYPLDFVHPMQPKFYASHIILNRPVPLILSEYTYRHRSPAAAKQYVSSHNVNSTRDKS</sequence>
<accession>A0A9X0AIP8</accession>
<protein>
    <submittedName>
        <fullName evidence="1">Uncharacterized protein</fullName>
    </submittedName>
</protein>
<dbReference type="Proteomes" id="UP001152300">
    <property type="component" value="Unassembled WGS sequence"/>
</dbReference>
<keyword evidence="2" id="KW-1185">Reference proteome</keyword>
<evidence type="ECO:0000313" key="2">
    <source>
        <dbReference type="Proteomes" id="UP001152300"/>
    </source>
</evidence>
<name>A0A9X0AIP8_9HELO</name>
<organism evidence="1 2">
    <name type="scientific">Sclerotinia nivalis</name>
    <dbReference type="NCBI Taxonomy" id="352851"/>
    <lineage>
        <taxon>Eukaryota</taxon>
        <taxon>Fungi</taxon>
        <taxon>Dikarya</taxon>
        <taxon>Ascomycota</taxon>
        <taxon>Pezizomycotina</taxon>
        <taxon>Leotiomycetes</taxon>
        <taxon>Helotiales</taxon>
        <taxon>Sclerotiniaceae</taxon>
        <taxon>Sclerotinia</taxon>
    </lineage>
</organism>
<dbReference type="AlphaFoldDB" id="A0A9X0AIP8"/>